<dbReference type="PIRSF" id="PIRSF011396">
    <property type="entry name" value="Trp_halogenase"/>
    <property type="match status" value="1"/>
</dbReference>
<protein>
    <submittedName>
        <fullName evidence="1">Tryptophan halogenase family protein</fullName>
        <ecNumber evidence="1">1.14.19.-</ecNumber>
    </submittedName>
</protein>
<dbReference type="PANTHER" id="PTHR43747:SF4">
    <property type="entry name" value="FLAVIN-DEPENDENT TRYPTOPHAN HALOGENASE"/>
    <property type="match status" value="1"/>
</dbReference>
<dbReference type="GO" id="GO:0016491">
    <property type="term" value="F:oxidoreductase activity"/>
    <property type="evidence" value="ECO:0007669"/>
    <property type="project" value="UniProtKB-KW"/>
</dbReference>
<organism evidence="1 2">
    <name type="scientific">Cellvibrio fontiphilus</name>
    <dbReference type="NCBI Taxonomy" id="1815559"/>
    <lineage>
        <taxon>Bacteria</taxon>
        <taxon>Pseudomonadati</taxon>
        <taxon>Pseudomonadota</taxon>
        <taxon>Gammaproteobacteria</taxon>
        <taxon>Cellvibrionales</taxon>
        <taxon>Cellvibrionaceae</taxon>
        <taxon>Cellvibrio</taxon>
    </lineage>
</organism>
<keyword evidence="2" id="KW-1185">Reference proteome</keyword>
<dbReference type="SUPFAM" id="SSF51905">
    <property type="entry name" value="FAD/NAD(P)-binding domain"/>
    <property type="match status" value="1"/>
</dbReference>
<dbReference type="EMBL" id="JBHRTF010000004">
    <property type="protein sequence ID" value="MFC3116590.1"/>
    <property type="molecule type" value="Genomic_DNA"/>
</dbReference>
<comment type="caution">
    <text evidence="1">The sequence shown here is derived from an EMBL/GenBank/DDBJ whole genome shotgun (WGS) entry which is preliminary data.</text>
</comment>
<evidence type="ECO:0000313" key="1">
    <source>
        <dbReference type="EMBL" id="MFC3116590.1"/>
    </source>
</evidence>
<dbReference type="Proteomes" id="UP001595555">
    <property type="component" value="Unassembled WGS sequence"/>
</dbReference>
<dbReference type="InterPro" id="IPR033856">
    <property type="entry name" value="Trp_halogen"/>
</dbReference>
<dbReference type="Pfam" id="PF04820">
    <property type="entry name" value="Trp_halogenase"/>
    <property type="match status" value="1"/>
</dbReference>
<name>A0ABV7FH92_9GAMM</name>
<dbReference type="EC" id="1.14.19.-" evidence="1"/>
<evidence type="ECO:0000313" key="2">
    <source>
        <dbReference type="Proteomes" id="UP001595555"/>
    </source>
</evidence>
<dbReference type="Gene3D" id="3.50.50.60">
    <property type="entry name" value="FAD/NAD(P)-binding domain"/>
    <property type="match status" value="1"/>
</dbReference>
<sequence>MANPIKKVVIVGGGTAGWLAAGLLAAEFKHNQSPISITLIESPDVNTIGVGEGTWPSMRTTLRKIGISETDLIRECFASFKQGSKFVGWRTGAADDIYHHPFSIPNGYAECNLAAVWQTQFVDRPFAEVVSSQFTIAEQGLAPKQITTPEYAGVLNYGYHLDAGKFAALLQQHCTKALGVIHVLDHVTRVVAAENGDITALDTKTSGLLDGDLFIDCSGLSCLLLGQHFGVPFVDKKHLSLNDTALAMQVPYPEPSSPIESCTVATAQSAGWTWDIGLSSRRGVGYVFSSSYISQEQAEVELRAHIAKSVGQKVADSLTSKKLSIRAGHRQEFWHRNCVAVGMAAGFIEPLEASALALVELSMNMICEEFPVDRSAMNIVSRRFNEIFRYRWDRIIDFLKLHYALTARQDSDYWRDMSAPEALPEHLRELLQLWKSRPPHRSDFIQVEEIFPSASYQYVLYGMGFTMDASRLPRSSDNPSLALNRIRENAEKTRKYLSGLPSNRALIDHVIQHGMPLI</sequence>
<accession>A0ABV7FH92</accession>
<dbReference type="InterPro" id="IPR036188">
    <property type="entry name" value="FAD/NAD-bd_sf"/>
</dbReference>
<dbReference type="InterPro" id="IPR050816">
    <property type="entry name" value="Flavin-dep_Halogenase_NPB"/>
</dbReference>
<dbReference type="InterPro" id="IPR006905">
    <property type="entry name" value="Flavin_halogenase"/>
</dbReference>
<proteinExistence type="predicted"/>
<keyword evidence="1" id="KW-0560">Oxidoreductase</keyword>
<dbReference type="RefSeq" id="WP_378119978.1">
    <property type="nucleotide sequence ID" value="NZ_JBHRTF010000004.1"/>
</dbReference>
<dbReference type="PANTHER" id="PTHR43747">
    <property type="entry name" value="FAD-BINDING PROTEIN"/>
    <property type="match status" value="1"/>
</dbReference>
<reference evidence="2" key="1">
    <citation type="journal article" date="2019" name="Int. J. Syst. Evol. Microbiol.">
        <title>The Global Catalogue of Microorganisms (GCM) 10K type strain sequencing project: providing services to taxonomists for standard genome sequencing and annotation.</title>
        <authorList>
            <consortium name="The Broad Institute Genomics Platform"/>
            <consortium name="The Broad Institute Genome Sequencing Center for Infectious Disease"/>
            <person name="Wu L."/>
            <person name="Ma J."/>
        </authorList>
    </citation>
    <scope>NUCLEOTIDE SEQUENCE [LARGE SCALE GENOMIC DNA]</scope>
    <source>
        <strain evidence="2">KCTC 52237</strain>
    </source>
</reference>
<gene>
    <name evidence="1" type="ORF">ACFODX_13540</name>
</gene>